<accession>Q6IIF7</accession>
<feature type="compositionally biased region" description="Basic and acidic residues" evidence="1">
    <location>
        <begin position="90"/>
        <end position="105"/>
    </location>
</feature>
<dbReference type="AlphaFoldDB" id="Q6IIF7"/>
<dbReference type="EMBL" id="BK003109">
    <property type="protein sequence ID" value="DAA03309.1"/>
    <property type="molecule type" value="Genomic_DNA"/>
</dbReference>
<protein>
    <submittedName>
        <fullName evidence="2">HDC18412</fullName>
    </submittedName>
</protein>
<feature type="region of interest" description="Disordered" evidence="1">
    <location>
        <begin position="76"/>
        <end position="105"/>
    </location>
</feature>
<sequence>MGLKRHLDAFTSAVATQTHGCKVARDARELLQSVAHFSQNASECFTLPTPPNCIFSAFSQSSCCCRDMDTRKMVGLSATRMPPVSYSQDTRQDQKDEGRKSTSLGHEKMLSIVSLRRFTLI</sequence>
<evidence type="ECO:0000256" key="1">
    <source>
        <dbReference type="SAM" id="MobiDB-lite"/>
    </source>
</evidence>
<name>Q6IIF7_DROME</name>
<gene>
    <name evidence="2" type="ORF">HDC18412</name>
</gene>
<reference evidence="2" key="1">
    <citation type="journal article" date="2003" name="Genome Biol.">
        <title>An integrated gene annotation and transcriptional profiling approach towards the full gene content of the Drosophila genome.</title>
        <authorList>
            <person name="Hild M."/>
            <person name="Beckmann B."/>
            <person name="Haas S.A."/>
            <person name="Koch B."/>
            <person name="Solovyev V."/>
            <person name="Busold C."/>
            <person name="Fellenberg K."/>
            <person name="Boutros M."/>
            <person name="Vingron M."/>
            <person name="Sauer F."/>
            <person name="Hoheisel J.D."/>
            <person name="Paro R."/>
        </authorList>
    </citation>
    <scope>NUCLEOTIDE SEQUENCE</scope>
</reference>
<evidence type="ECO:0000313" key="2">
    <source>
        <dbReference type="EMBL" id="DAA03309.1"/>
    </source>
</evidence>
<proteinExistence type="predicted"/>
<organism evidence="2">
    <name type="scientific">Drosophila melanogaster</name>
    <name type="common">Fruit fly</name>
    <dbReference type="NCBI Taxonomy" id="7227"/>
    <lineage>
        <taxon>Eukaryota</taxon>
        <taxon>Metazoa</taxon>
        <taxon>Ecdysozoa</taxon>
        <taxon>Arthropoda</taxon>
        <taxon>Hexapoda</taxon>
        <taxon>Insecta</taxon>
        <taxon>Pterygota</taxon>
        <taxon>Neoptera</taxon>
        <taxon>Endopterygota</taxon>
        <taxon>Diptera</taxon>
        <taxon>Brachycera</taxon>
        <taxon>Muscomorpha</taxon>
        <taxon>Ephydroidea</taxon>
        <taxon>Drosophilidae</taxon>
        <taxon>Drosophila</taxon>
        <taxon>Sophophora</taxon>
    </lineage>
</organism>